<name>A0A3M0JVU0_HIRRU</name>
<dbReference type="InterPro" id="IPR037030">
    <property type="entry name" value="PDE6_gamma_sf"/>
</dbReference>
<evidence type="ECO:0000256" key="6">
    <source>
        <dbReference type="ARBA" id="ARBA00022801"/>
    </source>
</evidence>
<evidence type="ECO:0000256" key="10">
    <source>
        <dbReference type="ARBA" id="ARBA00039178"/>
    </source>
</evidence>
<proteinExistence type="inferred from homology"/>
<evidence type="ECO:0000256" key="3">
    <source>
        <dbReference type="ARBA" id="ARBA00012319"/>
    </source>
</evidence>
<keyword evidence="5" id="KW-0716">Sensory transduction</keyword>
<dbReference type="GO" id="GO:0030553">
    <property type="term" value="F:cGMP binding"/>
    <property type="evidence" value="ECO:0007669"/>
    <property type="project" value="InterPro"/>
</dbReference>
<dbReference type="GO" id="GO:0045742">
    <property type="term" value="P:positive regulation of epidermal growth factor receptor signaling pathway"/>
    <property type="evidence" value="ECO:0007669"/>
    <property type="project" value="TreeGrafter"/>
</dbReference>
<sequence length="212" mass="23545">MSAARCESHGKICHGKICAPRRRREEEEEEERKKKKKKKKKKEEEEEEEEERSILPKYLGKPSLTELLVVKKKRCPSRNFREATTFLQKGAHHPSGVCQSSAAPPDLAGAVPAQLRSHSTPPISPLTCRCPPTTDALMSPGGRVYLEDKGHLETLSTQAGGQELNDLQEEPLALFGDDIPGMEGLGTDITVICPWEAFSHLELHELAQFGII</sequence>
<dbReference type="InterPro" id="IPR006952">
    <property type="entry name" value="PDE6_gamma"/>
</dbReference>
<keyword evidence="7" id="KW-0844">Vision</keyword>
<dbReference type="GO" id="GO:0047555">
    <property type="term" value="F:3',5'-cyclic-GMP phosphodiesterase activity"/>
    <property type="evidence" value="ECO:0007669"/>
    <property type="project" value="UniProtKB-EC"/>
</dbReference>
<keyword evidence="13" id="KW-1185">Reference proteome</keyword>
<accession>A0A3M0JVU0</accession>
<comment type="function">
    <text evidence="8">Participates in processes of transmission and amplification of the visual signal. cGMP-PDEs are the effector molecules in G-protein-mediated phototransduction in vertebrate rods and cones.</text>
</comment>
<keyword evidence="4" id="KW-0140">cGMP</keyword>
<dbReference type="PANTHER" id="PTHR12122">
    <property type="entry name" value="RETINAL CONE RHODOPSIN-SENSITIVE CGMP 3',5'-CYCLIC PHOSPHODIESTERASE GAMMA-SUBUNIT-RELATED"/>
    <property type="match status" value="1"/>
</dbReference>
<dbReference type="Proteomes" id="UP000269221">
    <property type="component" value="Unassembled WGS sequence"/>
</dbReference>
<comment type="caution">
    <text evidence="12">The sequence shown here is derived from an EMBL/GenBank/DDBJ whole genome shotgun (WGS) entry which is preliminary data.</text>
</comment>
<dbReference type="STRING" id="333673.A0A3M0JVU0"/>
<evidence type="ECO:0000256" key="5">
    <source>
        <dbReference type="ARBA" id="ARBA00022606"/>
    </source>
</evidence>
<comment type="subunit">
    <text evidence="9">Tetramer composed of two catalytic chains (alpha and beta), and two inhibitory chains (gamma).</text>
</comment>
<evidence type="ECO:0000313" key="13">
    <source>
        <dbReference type="Proteomes" id="UP000269221"/>
    </source>
</evidence>
<feature type="region of interest" description="Disordered" evidence="11">
    <location>
        <begin position="17"/>
        <end position="56"/>
    </location>
</feature>
<dbReference type="EMBL" id="QRBI01000131">
    <property type="protein sequence ID" value="RMC03264.1"/>
    <property type="molecule type" value="Genomic_DNA"/>
</dbReference>
<reference evidence="12 13" key="1">
    <citation type="submission" date="2018-07" db="EMBL/GenBank/DDBJ databases">
        <title>A high quality draft genome assembly of the barn swallow (H. rustica rustica).</title>
        <authorList>
            <person name="Formenti G."/>
            <person name="Chiara M."/>
            <person name="Poveda L."/>
            <person name="Francoijs K.-J."/>
            <person name="Bonisoli-Alquati A."/>
            <person name="Canova L."/>
            <person name="Gianfranceschi L."/>
            <person name="Horner D.S."/>
            <person name="Saino N."/>
        </authorList>
    </citation>
    <scope>NUCLEOTIDE SEQUENCE [LARGE SCALE GENOMIC DNA]</scope>
    <source>
        <strain evidence="12">Chelidonia</strain>
        <tissue evidence="12">Blood</tissue>
    </source>
</reference>
<organism evidence="12 13">
    <name type="scientific">Hirundo rustica rustica</name>
    <dbReference type="NCBI Taxonomy" id="333673"/>
    <lineage>
        <taxon>Eukaryota</taxon>
        <taxon>Metazoa</taxon>
        <taxon>Chordata</taxon>
        <taxon>Craniata</taxon>
        <taxon>Vertebrata</taxon>
        <taxon>Euteleostomi</taxon>
        <taxon>Archelosauria</taxon>
        <taxon>Archosauria</taxon>
        <taxon>Dinosauria</taxon>
        <taxon>Saurischia</taxon>
        <taxon>Theropoda</taxon>
        <taxon>Coelurosauria</taxon>
        <taxon>Aves</taxon>
        <taxon>Neognathae</taxon>
        <taxon>Neoaves</taxon>
        <taxon>Telluraves</taxon>
        <taxon>Australaves</taxon>
        <taxon>Passeriformes</taxon>
        <taxon>Sylvioidea</taxon>
        <taxon>Hirundinidae</taxon>
        <taxon>Hirundo</taxon>
    </lineage>
</organism>
<dbReference type="GO" id="GO:0045745">
    <property type="term" value="P:positive regulation of G protein-coupled receptor signaling pathway"/>
    <property type="evidence" value="ECO:0007669"/>
    <property type="project" value="TreeGrafter"/>
</dbReference>
<dbReference type="GO" id="GO:0042622">
    <property type="term" value="C:photoreceptor outer segment membrane"/>
    <property type="evidence" value="ECO:0007669"/>
    <property type="project" value="TreeGrafter"/>
</dbReference>
<evidence type="ECO:0000256" key="9">
    <source>
        <dbReference type="ARBA" id="ARBA00038660"/>
    </source>
</evidence>
<evidence type="ECO:0000256" key="11">
    <source>
        <dbReference type="SAM" id="MobiDB-lite"/>
    </source>
</evidence>
<evidence type="ECO:0000256" key="1">
    <source>
        <dbReference type="ARBA" id="ARBA00000583"/>
    </source>
</evidence>
<protein>
    <recommendedName>
        <fullName evidence="10">Retinal cone rhodopsin-sensitive cGMP 3',5'-cyclic phosphodiesterase subunit gamma</fullName>
        <ecNumber evidence="3">3.1.4.35</ecNumber>
    </recommendedName>
</protein>
<dbReference type="GO" id="GO:0007601">
    <property type="term" value="P:visual perception"/>
    <property type="evidence" value="ECO:0007669"/>
    <property type="project" value="UniProtKB-KW"/>
</dbReference>
<dbReference type="PANTHER" id="PTHR12122:SF5">
    <property type="entry name" value="RETINAL CONE RHODOPSIN-SENSITIVE CGMP 3',5'-CYCLIC PHOSPHODIESTERASE SUBUNIT GAMMA"/>
    <property type="match status" value="1"/>
</dbReference>
<dbReference type="EC" id="3.1.4.35" evidence="3"/>
<evidence type="ECO:0000256" key="8">
    <source>
        <dbReference type="ARBA" id="ARBA00025377"/>
    </source>
</evidence>
<evidence type="ECO:0000256" key="7">
    <source>
        <dbReference type="ARBA" id="ARBA00023305"/>
    </source>
</evidence>
<dbReference type="AlphaFoldDB" id="A0A3M0JVU0"/>
<evidence type="ECO:0000256" key="2">
    <source>
        <dbReference type="ARBA" id="ARBA00006377"/>
    </source>
</evidence>
<dbReference type="Pfam" id="PF04868">
    <property type="entry name" value="PDE6_gamma"/>
    <property type="match status" value="1"/>
</dbReference>
<comment type="catalytic activity">
    <reaction evidence="1">
        <text>3',5'-cyclic GMP + H2O = GMP + H(+)</text>
        <dbReference type="Rhea" id="RHEA:16957"/>
        <dbReference type="ChEBI" id="CHEBI:15377"/>
        <dbReference type="ChEBI" id="CHEBI:15378"/>
        <dbReference type="ChEBI" id="CHEBI:57746"/>
        <dbReference type="ChEBI" id="CHEBI:58115"/>
        <dbReference type="EC" id="3.1.4.35"/>
    </reaction>
</comment>
<evidence type="ECO:0000256" key="4">
    <source>
        <dbReference type="ARBA" id="ARBA00022535"/>
    </source>
</evidence>
<keyword evidence="6" id="KW-0378">Hydrolase</keyword>
<evidence type="ECO:0000313" key="12">
    <source>
        <dbReference type="EMBL" id="RMC03264.1"/>
    </source>
</evidence>
<dbReference type="Gene3D" id="4.10.1120.10">
    <property type="entry name" value="Retinal cGMP phosphodiesterase, gamma subunit"/>
    <property type="match status" value="1"/>
</dbReference>
<gene>
    <name evidence="12" type="ORF">DUI87_20459</name>
</gene>
<comment type="similarity">
    <text evidence="2">Belongs to the rod/cone cGMP-PDE gamma subunit family.</text>
</comment>